<dbReference type="Pfam" id="PF13561">
    <property type="entry name" value="adh_short_C2"/>
    <property type="match status" value="1"/>
</dbReference>
<dbReference type="InterPro" id="IPR051122">
    <property type="entry name" value="SDR_DHRS6-like"/>
</dbReference>
<dbReference type="NCBIfam" id="NF009092">
    <property type="entry name" value="PRK12428.1"/>
    <property type="match status" value="1"/>
</dbReference>
<reference evidence="3 4" key="1">
    <citation type="journal article" date="2019" name="Int. J. Syst. Evol. Microbiol.">
        <title>The Global Catalogue of Microorganisms (GCM) 10K type strain sequencing project: providing services to taxonomists for standard genome sequencing and annotation.</title>
        <authorList>
            <consortium name="The Broad Institute Genomics Platform"/>
            <consortium name="The Broad Institute Genome Sequencing Center for Infectious Disease"/>
            <person name="Wu L."/>
            <person name="Ma J."/>
        </authorList>
    </citation>
    <scope>NUCLEOTIDE SEQUENCE [LARGE SCALE GENOMIC DNA]</scope>
    <source>
        <strain evidence="3 4">JCM 16009</strain>
    </source>
</reference>
<dbReference type="PANTHER" id="PTHR43477:SF1">
    <property type="entry name" value="DIHYDROANTICAPSIN 7-DEHYDROGENASE"/>
    <property type="match status" value="1"/>
</dbReference>
<dbReference type="Gene3D" id="3.40.50.720">
    <property type="entry name" value="NAD(P)-binding Rossmann-like Domain"/>
    <property type="match status" value="1"/>
</dbReference>
<evidence type="ECO:0000256" key="1">
    <source>
        <dbReference type="ARBA" id="ARBA00006484"/>
    </source>
</evidence>
<accession>A0ABN2NJJ8</accession>
<evidence type="ECO:0000313" key="3">
    <source>
        <dbReference type="EMBL" id="GAA1872082.1"/>
    </source>
</evidence>
<proteinExistence type="inferred from homology"/>
<comment type="similarity">
    <text evidence="1">Belongs to the short-chain dehydrogenases/reductases (SDR) family.</text>
</comment>
<protein>
    <submittedName>
        <fullName evidence="3">Coniferyl-alcohol dehydrogenase</fullName>
    </submittedName>
</protein>
<dbReference type="EMBL" id="BAAAQK010000025">
    <property type="protein sequence ID" value="GAA1872082.1"/>
    <property type="molecule type" value="Genomic_DNA"/>
</dbReference>
<name>A0ABN2NJJ8_9PSEU</name>
<dbReference type="RefSeq" id="WP_344424978.1">
    <property type="nucleotide sequence ID" value="NZ_BAAAQK010000025.1"/>
</dbReference>
<sequence>MLDGKTIVVTGCSSGIGLETARELTRRGATVIGVDRNPNDELDRFIETDLTDPAAIDELVGRLPDSLDGLCNIAGLPPTAPPELVLKVNALAPQRLTRRLVPKLAGGASITNLGSLAGIGWADAVDQIKDFDKTDFDDVERFCRQYDMSDGGRSYFFSKEVLLTWTMRNRWTWRDRGIRMNVVSPGPVDTPILPDFAATLGARAEEDMRVMDRLGTPQDIAPVIAFLQSDASVWLRGANLTVDGGMSSYIAMTSTGLGD</sequence>
<gene>
    <name evidence="3" type="ORF">GCM10009836_61240</name>
</gene>
<comment type="caution">
    <text evidence="3">The sequence shown here is derived from an EMBL/GenBank/DDBJ whole genome shotgun (WGS) entry which is preliminary data.</text>
</comment>
<organism evidence="3 4">
    <name type="scientific">Pseudonocardia ailaonensis</name>
    <dbReference type="NCBI Taxonomy" id="367279"/>
    <lineage>
        <taxon>Bacteria</taxon>
        <taxon>Bacillati</taxon>
        <taxon>Actinomycetota</taxon>
        <taxon>Actinomycetes</taxon>
        <taxon>Pseudonocardiales</taxon>
        <taxon>Pseudonocardiaceae</taxon>
        <taxon>Pseudonocardia</taxon>
    </lineage>
</organism>
<evidence type="ECO:0000313" key="4">
    <source>
        <dbReference type="Proteomes" id="UP001500449"/>
    </source>
</evidence>
<keyword evidence="4" id="KW-1185">Reference proteome</keyword>
<dbReference type="PRINTS" id="PR00081">
    <property type="entry name" value="GDHRDH"/>
</dbReference>
<dbReference type="PANTHER" id="PTHR43477">
    <property type="entry name" value="DIHYDROANTICAPSIN 7-DEHYDROGENASE"/>
    <property type="match status" value="1"/>
</dbReference>
<evidence type="ECO:0000256" key="2">
    <source>
        <dbReference type="ARBA" id="ARBA00023002"/>
    </source>
</evidence>
<keyword evidence="2" id="KW-0560">Oxidoreductase</keyword>
<dbReference type="InterPro" id="IPR002347">
    <property type="entry name" value="SDR_fam"/>
</dbReference>
<dbReference type="InterPro" id="IPR036291">
    <property type="entry name" value="NAD(P)-bd_dom_sf"/>
</dbReference>
<dbReference type="Proteomes" id="UP001500449">
    <property type="component" value="Unassembled WGS sequence"/>
</dbReference>
<dbReference type="Pfam" id="PF00106">
    <property type="entry name" value="adh_short"/>
    <property type="match status" value="1"/>
</dbReference>
<dbReference type="SUPFAM" id="SSF51735">
    <property type="entry name" value="NAD(P)-binding Rossmann-fold domains"/>
    <property type="match status" value="1"/>
</dbReference>